<gene>
    <name evidence="8" type="ORF">FLA105534_03068</name>
</gene>
<dbReference type="PANTHER" id="PTHR30471">
    <property type="entry name" value="DNA REPAIR PROTEIN RADC"/>
    <property type="match status" value="1"/>
</dbReference>
<evidence type="ECO:0000256" key="4">
    <source>
        <dbReference type="ARBA" id="ARBA00022833"/>
    </source>
</evidence>
<dbReference type="PANTHER" id="PTHR30471:SF3">
    <property type="entry name" value="UPF0758 PROTEIN YEES-RELATED"/>
    <property type="match status" value="1"/>
</dbReference>
<evidence type="ECO:0000313" key="9">
    <source>
        <dbReference type="Proteomes" id="UP000479938"/>
    </source>
</evidence>
<reference evidence="8 9" key="1">
    <citation type="submission" date="2020-02" db="EMBL/GenBank/DDBJ databases">
        <authorList>
            <person name="Criscuolo A."/>
        </authorList>
    </citation>
    <scope>NUCLEOTIDE SEQUENCE [LARGE SCALE GENOMIC DNA]</scope>
    <source>
        <strain evidence="8">CIP105534</strain>
    </source>
</reference>
<keyword evidence="9" id="KW-1185">Reference proteome</keyword>
<dbReference type="EMBL" id="CADCSU010000108">
    <property type="protein sequence ID" value="CAA9200316.1"/>
    <property type="molecule type" value="Genomic_DNA"/>
</dbReference>
<accession>A0A6J4GMF6</accession>
<dbReference type="Proteomes" id="UP000479938">
    <property type="component" value="Unassembled WGS sequence"/>
</dbReference>
<dbReference type="InterPro" id="IPR025657">
    <property type="entry name" value="RadC_JAB"/>
</dbReference>
<dbReference type="GO" id="GO:0006508">
    <property type="term" value="P:proteolysis"/>
    <property type="evidence" value="ECO:0007669"/>
    <property type="project" value="UniProtKB-KW"/>
</dbReference>
<proteinExistence type="inferred from homology"/>
<dbReference type="InterPro" id="IPR046778">
    <property type="entry name" value="UPF0758_N"/>
</dbReference>
<dbReference type="AlphaFoldDB" id="A0A6J4GMF6"/>
<evidence type="ECO:0000256" key="6">
    <source>
        <dbReference type="RuleBase" id="RU003797"/>
    </source>
</evidence>
<dbReference type="Pfam" id="PF04002">
    <property type="entry name" value="RadC"/>
    <property type="match status" value="1"/>
</dbReference>
<keyword evidence="2" id="KW-0479">Metal-binding</keyword>
<evidence type="ECO:0000256" key="5">
    <source>
        <dbReference type="ARBA" id="ARBA00023049"/>
    </source>
</evidence>
<dbReference type="PROSITE" id="PS50249">
    <property type="entry name" value="MPN"/>
    <property type="match status" value="1"/>
</dbReference>
<dbReference type="Pfam" id="PF20582">
    <property type="entry name" value="UPF0758_N"/>
    <property type="match status" value="1"/>
</dbReference>
<evidence type="ECO:0000259" key="7">
    <source>
        <dbReference type="PROSITE" id="PS50249"/>
    </source>
</evidence>
<dbReference type="InterPro" id="IPR020891">
    <property type="entry name" value="UPF0758_CS"/>
</dbReference>
<dbReference type="InterPro" id="IPR010994">
    <property type="entry name" value="RuvA_2-like"/>
</dbReference>
<feature type="domain" description="MPN" evidence="7">
    <location>
        <begin position="136"/>
        <end position="258"/>
    </location>
</feature>
<name>A0A6J4GMF6_9FLAO</name>
<evidence type="ECO:0000256" key="3">
    <source>
        <dbReference type="ARBA" id="ARBA00022801"/>
    </source>
</evidence>
<comment type="similarity">
    <text evidence="6">Belongs to the UPF0758 family.</text>
</comment>
<dbReference type="GO" id="GO:0046872">
    <property type="term" value="F:metal ion binding"/>
    <property type="evidence" value="ECO:0007669"/>
    <property type="project" value="UniProtKB-KW"/>
</dbReference>
<keyword evidence="5" id="KW-0482">Metalloprotease</keyword>
<protein>
    <recommendedName>
        <fullName evidence="7">MPN domain-containing protein</fullName>
    </recommendedName>
</protein>
<evidence type="ECO:0000256" key="1">
    <source>
        <dbReference type="ARBA" id="ARBA00022670"/>
    </source>
</evidence>
<dbReference type="Gene3D" id="3.40.140.10">
    <property type="entry name" value="Cytidine Deaminase, domain 2"/>
    <property type="match status" value="1"/>
</dbReference>
<dbReference type="SUPFAM" id="SSF47781">
    <property type="entry name" value="RuvA domain 2-like"/>
    <property type="match status" value="1"/>
</dbReference>
<keyword evidence="1" id="KW-0645">Protease</keyword>
<dbReference type="GO" id="GO:0008237">
    <property type="term" value="F:metallopeptidase activity"/>
    <property type="evidence" value="ECO:0007669"/>
    <property type="project" value="UniProtKB-KW"/>
</dbReference>
<dbReference type="InterPro" id="IPR001405">
    <property type="entry name" value="UPF0758"/>
</dbReference>
<evidence type="ECO:0000313" key="8">
    <source>
        <dbReference type="EMBL" id="CAA9200316.1"/>
    </source>
</evidence>
<dbReference type="NCBIfam" id="NF000642">
    <property type="entry name" value="PRK00024.1"/>
    <property type="match status" value="1"/>
</dbReference>
<evidence type="ECO:0000256" key="2">
    <source>
        <dbReference type="ARBA" id="ARBA00022723"/>
    </source>
</evidence>
<dbReference type="PROSITE" id="PS01302">
    <property type="entry name" value="UPF0758"/>
    <property type="match status" value="1"/>
</dbReference>
<dbReference type="CDD" id="cd08071">
    <property type="entry name" value="MPN_DUF2466"/>
    <property type="match status" value="1"/>
</dbReference>
<sequence length="258" mass="28765">MNDFSYFLIYSPFVKIADLFFRLMTEITMKSKHFAIKDWSEDDKPREKLMLKGIDALSDAALIAILIGSGNRNESAVALSKRILASVDNLNSLGKMSISQLMSFKGIGEAKAITIVAALELGRRRRSEDAAEFEKKIISSKSVFEIMQPIIGELAHEEFWVLFLNNSNKVISKIQLSKGGITGTVVDTRLVFHYAFETKATGLILCHNHPSGSLIPSDADKQITKKIKLAGESLDVKVLDHIIITETKYYSFVDEGIF</sequence>
<dbReference type="InterPro" id="IPR037518">
    <property type="entry name" value="MPN"/>
</dbReference>
<organism evidence="8 9">
    <name type="scientific">Flavobacterium bizetiae</name>
    <dbReference type="NCBI Taxonomy" id="2704140"/>
    <lineage>
        <taxon>Bacteria</taxon>
        <taxon>Pseudomonadati</taxon>
        <taxon>Bacteroidota</taxon>
        <taxon>Flavobacteriia</taxon>
        <taxon>Flavobacteriales</taxon>
        <taxon>Flavobacteriaceae</taxon>
        <taxon>Flavobacterium</taxon>
    </lineage>
</organism>
<keyword evidence="4" id="KW-0862">Zinc</keyword>
<dbReference type="NCBIfam" id="TIGR00608">
    <property type="entry name" value="radc"/>
    <property type="match status" value="1"/>
</dbReference>
<keyword evidence="3" id="KW-0378">Hydrolase</keyword>